<organism evidence="2 3">
    <name type="scientific">Chryseobacterium ginsengisoli</name>
    <dbReference type="NCBI Taxonomy" id="363853"/>
    <lineage>
        <taxon>Bacteria</taxon>
        <taxon>Pseudomonadati</taxon>
        <taxon>Bacteroidota</taxon>
        <taxon>Flavobacteriia</taxon>
        <taxon>Flavobacteriales</taxon>
        <taxon>Weeksellaceae</taxon>
        <taxon>Chryseobacterium group</taxon>
        <taxon>Chryseobacterium</taxon>
    </lineage>
</organism>
<protein>
    <recommendedName>
        <fullName evidence="4">Lipoprotein</fullName>
    </recommendedName>
</protein>
<evidence type="ECO:0000313" key="2">
    <source>
        <dbReference type="EMBL" id="GAA5090376.1"/>
    </source>
</evidence>
<comment type="caution">
    <text evidence="2">The sequence shown here is derived from an EMBL/GenBank/DDBJ whole genome shotgun (WGS) entry which is preliminary data.</text>
</comment>
<dbReference type="RefSeq" id="WP_345202210.1">
    <property type="nucleotide sequence ID" value="NZ_BAABHX010000002.1"/>
</dbReference>
<gene>
    <name evidence="2" type="ORF">GCM10023210_16380</name>
</gene>
<dbReference type="EMBL" id="BAABHX010000002">
    <property type="protein sequence ID" value="GAA5090376.1"/>
    <property type="molecule type" value="Genomic_DNA"/>
</dbReference>
<evidence type="ECO:0000313" key="3">
    <source>
        <dbReference type="Proteomes" id="UP001500353"/>
    </source>
</evidence>
<dbReference type="PROSITE" id="PS51257">
    <property type="entry name" value="PROKAR_LIPOPROTEIN"/>
    <property type="match status" value="1"/>
</dbReference>
<keyword evidence="3" id="KW-1185">Reference proteome</keyword>
<accession>A0ABP9M8Y5</accession>
<keyword evidence="1" id="KW-1133">Transmembrane helix</keyword>
<dbReference type="Proteomes" id="UP001500353">
    <property type="component" value="Unassembled WGS sequence"/>
</dbReference>
<proteinExistence type="predicted"/>
<evidence type="ECO:0008006" key="4">
    <source>
        <dbReference type="Google" id="ProtNLM"/>
    </source>
</evidence>
<evidence type="ECO:0000256" key="1">
    <source>
        <dbReference type="SAM" id="Phobius"/>
    </source>
</evidence>
<name>A0ABP9M8Y5_9FLAO</name>
<keyword evidence="1" id="KW-0472">Membrane</keyword>
<sequence length="156" mass="17120">MQKKLYLILISFSLVSCYTYQVKKPADTAIDNKPGSKNSAVVANNAAMQAKSAVAESQGSNSQQAPVPINVQEKLTPNKNVRINVDGKNYKVIVDKWESDSLVAHPVHNAKKILKFHKNQINAEKIAEKRFSQPIADIITIVAYAGIGVAIYSLVR</sequence>
<reference evidence="3" key="1">
    <citation type="journal article" date="2019" name="Int. J. Syst. Evol. Microbiol.">
        <title>The Global Catalogue of Microorganisms (GCM) 10K type strain sequencing project: providing services to taxonomists for standard genome sequencing and annotation.</title>
        <authorList>
            <consortium name="The Broad Institute Genomics Platform"/>
            <consortium name="The Broad Institute Genome Sequencing Center for Infectious Disease"/>
            <person name="Wu L."/>
            <person name="Ma J."/>
        </authorList>
    </citation>
    <scope>NUCLEOTIDE SEQUENCE [LARGE SCALE GENOMIC DNA]</scope>
    <source>
        <strain evidence="3">JCM 18019</strain>
    </source>
</reference>
<feature type="transmembrane region" description="Helical" evidence="1">
    <location>
        <begin position="135"/>
        <end position="155"/>
    </location>
</feature>
<keyword evidence="1" id="KW-0812">Transmembrane</keyword>